<evidence type="ECO:0000313" key="4">
    <source>
        <dbReference type="Proteomes" id="UP000318878"/>
    </source>
</evidence>
<evidence type="ECO:0000313" key="3">
    <source>
        <dbReference type="EMBL" id="TWT38779.1"/>
    </source>
</evidence>
<dbReference type="InterPro" id="IPR027558">
    <property type="entry name" value="Pre_pil_HX9DG_C"/>
</dbReference>
<keyword evidence="1" id="KW-0812">Transmembrane</keyword>
<evidence type="ECO:0000259" key="2">
    <source>
        <dbReference type="Pfam" id="PF07596"/>
    </source>
</evidence>
<dbReference type="NCBIfam" id="TIGR02532">
    <property type="entry name" value="IV_pilin_GFxxxE"/>
    <property type="match status" value="1"/>
</dbReference>
<dbReference type="PROSITE" id="PS00409">
    <property type="entry name" value="PROKAR_NTER_METHYL"/>
    <property type="match status" value="1"/>
</dbReference>
<dbReference type="Pfam" id="PF07596">
    <property type="entry name" value="SBP_bac_10"/>
    <property type="match status" value="1"/>
</dbReference>
<dbReference type="InterPro" id="IPR011453">
    <property type="entry name" value="DUF1559"/>
</dbReference>
<dbReference type="Pfam" id="PF07963">
    <property type="entry name" value="N_methyl"/>
    <property type="match status" value="1"/>
</dbReference>
<sequence length="341" mass="37518">MKKLAGKGFTLVELLVVIAIIGVLIALLLPAVQQAREAARRMSCTNNMKQLTLASHNYHDTFLRFPMTRESSGGWSIQARLLPYIEQVSLQNAIEFHVPYNEYLTGTHAGLVFGSDSRRLPALRVDALLCPSEINDQTRLDGSGDPQHYPLNYVVNQGRWVVWDGAKGGEGGFTVEKCTNMASITDGTSNTLAFAEAHAFTLYDRDTETYSDKTMPTLSDMQTYMDGVVDSTTRDSGHTEWVDGHAHHSGFTTFFPPNTQFVDSNGKRQSLDFTNNRESRVTATSQAPTVAAVTARSFHPGVVNVSFMDGSVSRVSDTIDLDTWRNLSTRAGGEVIDRSAL</sequence>
<dbReference type="NCBIfam" id="TIGR04294">
    <property type="entry name" value="pre_pil_HX9DG"/>
    <property type="match status" value="1"/>
</dbReference>
<accession>A0A5C5VLZ4</accession>
<keyword evidence="1" id="KW-1133">Transmembrane helix</keyword>
<dbReference type="PANTHER" id="PTHR30093">
    <property type="entry name" value="GENERAL SECRETION PATHWAY PROTEIN G"/>
    <property type="match status" value="1"/>
</dbReference>
<comment type="caution">
    <text evidence="3">The sequence shown here is derived from an EMBL/GenBank/DDBJ whole genome shotgun (WGS) entry which is preliminary data.</text>
</comment>
<dbReference type="RefSeq" id="WP_146429007.1">
    <property type="nucleotide sequence ID" value="NZ_SJPF01000001.1"/>
</dbReference>
<keyword evidence="1" id="KW-0472">Membrane</keyword>
<gene>
    <name evidence="3" type="ORF">Enr8_04730</name>
</gene>
<organism evidence="3 4">
    <name type="scientific">Blastopirellula retiformator</name>
    <dbReference type="NCBI Taxonomy" id="2527970"/>
    <lineage>
        <taxon>Bacteria</taxon>
        <taxon>Pseudomonadati</taxon>
        <taxon>Planctomycetota</taxon>
        <taxon>Planctomycetia</taxon>
        <taxon>Pirellulales</taxon>
        <taxon>Pirellulaceae</taxon>
        <taxon>Blastopirellula</taxon>
    </lineage>
</organism>
<dbReference type="EMBL" id="SJPF01000001">
    <property type="protein sequence ID" value="TWT38779.1"/>
    <property type="molecule type" value="Genomic_DNA"/>
</dbReference>
<dbReference type="OrthoDB" id="254858at2"/>
<dbReference type="Gene3D" id="3.30.700.10">
    <property type="entry name" value="Glycoprotein, Type 4 Pilin"/>
    <property type="match status" value="1"/>
</dbReference>
<dbReference type="SUPFAM" id="SSF54523">
    <property type="entry name" value="Pili subunits"/>
    <property type="match status" value="1"/>
</dbReference>
<dbReference type="AlphaFoldDB" id="A0A5C5VLZ4"/>
<reference evidence="3 4" key="1">
    <citation type="submission" date="2019-02" db="EMBL/GenBank/DDBJ databases">
        <title>Deep-cultivation of Planctomycetes and their phenomic and genomic characterization uncovers novel biology.</title>
        <authorList>
            <person name="Wiegand S."/>
            <person name="Jogler M."/>
            <person name="Boedeker C."/>
            <person name="Pinto D."/>
            <person name="Vollmers J."/>
            <person name="Rivas-Marin E."/>
            <person name="Kohn T."/>
            <person name="Peeters S.H."/>
            <person name="Heuer A."/>
            <person name="Rast P."/>
            <person name="Oberbeckmann S."/>
            <person name="Bunk B."/>
            <person name="Jeske O."/>
            <person name="Meyerdierks A."/>
            <person name="Storesund J.E."/>
            <person name="Kallscheuer N."/>
            <person name="Luecker S."/>
            <person name="Lage O.M."/>
            <person name="Pohl T."/>
            <person name="Merkel B.J."/>
            <person name="Hornburger P."/>
            <person name="Mueller R.-W."/>
            <person name="Bruemmer F."/>
            <person name="Labrenz M."/>
            <person name="Spormann A.M."/>
            <person name="Op Den Camp H."/>
            <person name="Overmann J."/>
            <person name="Amann R."/>
            <person name="Jetten M.S.M."/>
            <person name="Mascher T."/>
            <person name="Medema M.H."/>
            <person name="Devos D.P."/>
            <person name="Kaster A.-K."/>
            <person name="Ovreas L."/>
            <person name="Rohde M."/>
            <person name="Galperin M.Y."/>
            <person name="Jogler C."/>
        </authorList>
    </citation>
    <scope>NUCLEOTIDE SEQUENCE [LARGE SCALE GENOMIC DNA]</scope>
    <source>
        <strain evidence="3 4">Enr8</strain>
    </source>
</reference>
<dbReference type="PANTHER" id="PTHR30093:SF2">
    <property type="entry name" value="TYPE II SECRETION SYSTEM PROTEIN H"/>
    <property type="match status" value="1"/>
</dbReference>
<evidence type="ECO:0000256" key="1">
    <source>
        <dbReference type="SAM" id="Phobius"/>
    </source>
</evidence>
<keyword evidence="4" id="KW-1185">Reference proteome</keyword>
<feature type="domain" description="DUF1559" evidence="2">
    <location>
        <begin position="33"/>
        <end position="321"/>
    </location>
</feature>
<protein>
    <recommendedName>
        <fullName evidence="2">DUF1559 domain-containing protein</fullName>
    </recommendedName>
</protein>
<dbReference type="InterPro" id="IPR012902">
    <property type="entry name" value="N_methyl_site"/>
</dbReference>
<dbReference type="InterPro" id="IPR045584">
    <property type="entry name" value="Pilin-like"/>
</dbReference>
<proteinExistence type="predicted"/>
<dbReference type="Proteomes" id="UP000318878">
    <property type="component" value="Unassembled WGS sequence"/>
</dbReference>
<feature type="transmembrane region" description="Helical" evidence="1">
    <location>
        <begin position="12"/>
        <end position="32"/>
    </location>
</feature>
<name>A0A5C5VLZ4_9BACT</name>